<evidence type="ECO:0000313" key="1">
    <source>
        <dbReference type="EMBL" id="AYF30438.1"/>
    </source>
</evidence>
<proteinExistence type="predicted"/>
<name>A0A386WS26_9ACTN</name>
<protein>
    <submittedName>
        <fullName evidence="1">Uncharacterized protein</fullName>
    </submittedName>
</protein>
<dbReference type="RefSeq" id="WP_120572175.1">
    <property type="nucleotide sequence ID" value="NZ_CP024087.1"/>
</dbReference>
<dbReference type="KEGG" id="mtua:CSH63_23915"/>
<evidence type="ECO:0000313" key="2">
    <source>
        <dbReference type="Proteomes" id="UP000267804"/>
    </source>
</evidence>
<accession>A0A386WS26</accession>
<organism evidence="1 2">
    <name type="scientific">Micromonospora tulbaghiae</name>
    <dbReference type="NCBI Taxonomy" id="479978"/>
    <lineage>
        <taxon>Bacteria</taxon>
        <taxon>Bacillati</taxon>
        <taxon>Actinomycetota</taxon>
        <taxon>Actinomycetes</taxon>
        <taxon>Micromonosporales</taxon>
        <taxon>Micromonosporaceae</taxon>
        <taxon>Micromonospora</taxon>
    </lineage>
</organism>
<reference evidence="1 2" key="1">
    <citation type="submission" date="2017-10" db="EMBL/GenBank/DDBJ databases">
        <title>Integration of genomic and chemical information greatly accelerates assignment of the full stereostructure of myelolactone, a potent inhibitor of myeloma from a marine-derived Micromonospora.</title>
        <authorList>
            <person name="Kim M.C."/>
            <person name="Machado H."/>
            <person name="Jensen P.R."/>
            <person name="Fenical W."/>
        </authorList>
    </citation>
    <scope>NUCLEOTIDE SEQUENCE [LARGE SCALE GENOMIC DNA]</scope>
    <source>
        <strain evidence="1 2">CNY-010</strain>
    </source>
</reference>
<dbReference type="EMBL" id="CP024087">
    <property type="protein sequence ID" value="AYF30438.1"/>
    <property type="molecule type" value="Genomic_DNA"/>
</dbReference>
<dbReference type="AlphaFoldDB" id="A0A386WS26"/>
<dbReference type="Proteomes" id="UP000267804">
    <property type="component" value="Chromosome"/>
</dbReference>
<sequence length="651" mass="72630">MSSEDSTARRVRFYGAADLATHWQAGRAAEIAERFDPADPPMSAADIIELHNVQQYVEAGFFPTGYTNAQRAQAQARIPAMRSVIARFFAAIDDANAGELVAAVDYDFHADLLELLGRNKAFERCNAEGMLSALNATGVNLGVMLANKRLVQAYDTQLRDALMSDVRNAEHVVRKYMQKDTTNEVHLPRSFSPVDARELLQGYVESADANPNYVGLIETAPVNSQTGVDAKLKLRAKRRKDRMTEEFFRDNAGVETGCEVGISDTQDDPVRVEMDGMVATFTYSRSWLDQTVDNPSILNNFQHLFEFADRYVLLTLPAYPADLGVFERFLTTTGKTDYHVGASFRAIDMSSLLQTRLYHHYLTSKGIDLEAVIAWFFEEYLVEEFGALNFSFTPSGSGSSYLQKARHLFAEMESVAMQFSLYAENGELDRDLLAVTSDPVRYKQLPSMLVGKYVYADGGEEIAGVLHVLFSDQSGLTYISDALNAQSAAQLLIQNEVSYADFAEHQRSTVDRLITLGVLKDSGTRVQIASREQFLVLRSLFRTQTASYYHLSNQGRAEVDSMVARGWVTRRASLLSAAEGSYFNYYLNKVEFTNGPELRNKYLHGSQANADGEDAHFRTYLTALRLIVALVIKINDDFCLSAAEGTPLDEK</sequence>
<gene>
    <name evidence="1" type="ORF">CSH63_23915</name>
</gene>